<dbReference type="Pfam" id="PF07883">
    <property type="entry name" value="Cupin_2"/>
    <property type="match status" value="1"/>
</dbReference>
<dbReference type="InterPro" id="IPR029032">
    <property type="entry name" value="AhpD-like"/>
</dbReference>
<dbReference type="Pfam" id="PF02627">
    <property type="entry name" value="CMD"/>
    <property type="match status" value="1"/>
</dbReference>
<dbReference type="KEGG" id="cpis:HS961_08355"/>
<name>A0A7G5EFS3_9BURK</name>
<keyword evidence="1" id="KW-0732">Signal</keyword>
<dbReference type="Gene3D" id="2.60.120.10">
    <property type="entry name" value="Jelly Rolls"/>
    <property type="match status" value="1"/>
</dbReference>
<protein>
    <submittedName>
        <fullName evidence="4">Carboxymuconolactone decarboxylase family protein</fullName>
    </submittedName>
</protein>
<evidence type="ECO:0000259" key="3">
    <source>
        <dbReference type="Pfam" id="PF07883"/>
    </source>
</evidence>
<evidence type="ECO:0000313" key="4">
    <source>
        <dbReference type="EMBL" id="QMV72848.1"/>
    </source>
</evidence>
<dbReference type="RefSeq" id="WP_182327257.1">
    <property type="nucleotide sequence ID" value="NZ_CP058554.1"/>
</dbReference>
<organism evidence="4 5">
    <name type="scientific">Comamonas piscis</name>
    <dbReference type="NCBI Taxonomy" id="1562974"/>
    <lineage>
        <taxon>Bacteria</taxon>
        <taxon>Pseudomonadati</taxon>
        <taxon>Pseudomonadota</taxon>
        <taxon>Betaproteobacteria</taxon>
        <taxon>Burkholderiales</taxon>
        <taxon>Comamonadaceae</taxon>
        <taxon>Comamonas</taxon>
    </lineage>
</organism>
<dbReference type="GO" id="GO:0051920">
    <property type="term" value="F:peroxiredoxin activity"/>
    <property type="evidence" value="ECO:0007669"/>
    <property type="project" value="InterPro"/>
</dbReference>
<dbReference type="Gene3D" id="1.20.1290.10">
    <property type="entry name" value="AhpD-like"/>
    <property type="match status" value="1"/>
</dbReference>
<evidence type="ECO:0000259" key="2">
    <source>
        <dbReference type="Pfam" id="PF02627"/>
    </source>
</evidence>
<dbReference type="Proteomes" id="UP000515240">
    <property type="component" value="Chromosome"/>
</dbReference>
<dbReference type="InterPro" id="IPR011051">
    <property type="entry name" value="RmlC_Cupin_sf"/>
</dbReference>
<dbReference type="InterPro" id="IPR014710">
    <property type="entry name" value="RmlC-like_jellyroll"/>
</dbReference>
<dbReference type="AlphaFoldDB" id="A0A7G5EFS3"/>
<dbReference type="PANTHER" id="PTHR43698:SF1">
    <property type="entry name" value="BLL4564 PROTEIN"/>
    <property type="match status" value="1"/>
</dbReference>
<dbReference type="PANTHER" id="PTHR43698">
    <property type="entry name" value="RIBD C-TERMINAL DOMAIN CONTAINING PROTEIN"/>
    <property type="match status" value="1"/>
</dbReference>
<evidence type="ECO:0000256" key="1">
    <source>
        <dbReference type="SAM" id="SignalP"/>
    </source>
</evidence>
<dbReference type="InterPro" id="IPR003779">
    <property type="entry name" value="CMD-like"/>
</dbReference>
<dbReference type="InterPro" id="IPR047263">
    <property type="entry name" value="HNL-like_cupin"/>
</dbReference>
<dbReference type="EMBL" id="CP058554">
    <property type="protein sequence ID" value="QMV72848.1"/>
    <property type="molecule type" value="Genomic_DNA"/>
</dbReference>
<dbReference type="SUPFAM" id="SSF69118">
    <property type="entry name" value="AhpD-like"/>
    <property type="match status" value="1"/>
</dbReference>
<gene>
    <name evidence="4" type="ORF">HS961_08355</name>
</gene>
<reference evidence="4 5" key="1">
    <citation type="journal article" date="2020" name="G3 (Bethesda)">
        <title>CeMbio - The Caenorhabditis elegans Microbiome Resource.</title>
        <authorList>
            <person name="Dirksen P."/>
            <person name="Assie A."/>
            <person name="Zimmermann J."/>
            <person name="Zhang F."/>
            <person name="Tietje A.M."/>
            <person name="Marsh S.A."/>
            <person name="Felix M.A."/>
            <person name="Shapira M."/>
            <person name="Kaleta C."/>
            <person name="Schulenburg H."/>
            <person name="Samuel B."/>
        </authorList>
    </citation>
    <scope>NUCLEOTIDE SEQUENCE [LARGE SCALE GENOMIC DNA]</scope>
    <source>
        <strain evidence="4 5">BIGb0172</strain>
    </source>
</reference>
<sequence>MKSLLCLALAGAATSAGAQPQSGNPRMAVVEVQTAASQPAATGAADRFSGAARITTPFSAPTPGRAGGGTVAFEAAARTAWHTHPLGQTLIVAQGVGLVQQQGQPARVMRVGDVVSIPAQVRHWHGAGPGGAMVHVAIAEKQDGQSVTWQELVSDGDYQAAWQAAGLQQAAATQPPTRHYPGADTLNAKQQAIPLIAAFAASSDMAQLDAALRQGLDAGLSISESQEVLVQLYAYVGFPKSLNALTQLMKVLEARQQQGIQDAAGAAPSAAVATGEDLVAVGRRNQTEISGGPVQAPVMAFAPVINQFLQAHLFGDIFERDNLDWQSRELATVGALAATVGAEAQLRSHMLASMRVGLRASQLQELIQLLAASGQTASAERAQVALSQALATKGKP</sequence>
<feature type="domain" description="Cupin type-2" evidence="3">
    <location>
        <begin position="71"/>
        <end position="126"/>
    </location>
</feature>
<feature type="signal peptide" evidence="1">
    <location>
        <begin position="1"/>
        <end position="18"/>
    </location>
</feature>
<feature type="domain" description="Carboxymuconolactone decarboxylase-like" evidence="2">
    <location>
        <begin position="307"/>
        <end position="382"/>
    </location>
</feature>
<proteinExistence type="predicted"/>
<feature type="chain" id="PRO_5028889043" evidence="1">
    <location>
        <begin position="19"/>
        <end position="396"/>
    </location>
</feature>
<dbReference type="SUPFAM" id="SSF51182">
    <property type="entry name" value="RmlC-like cupins"/>
    <property type="match status" value="1"/>
</dbReference>
<dbReference type="CDD" id="cd02233">
    <property type="entry name" value="cupin_HNL-like"/>
    <property type="match status" value="1"/>
</dbReference>
<dbReference type="InterPro" id="IPR013096">
    <property type="entry name" value="Cupin_2"/>
</dbReference>
<keyword evidence="5" id="KW-1185">Reference proteome</keyword>
<evidence type="ECO:0000313" key="5">
    <source>
        <dbReference type="Proteomes" id="UP000515240"/>
    </source>
</evidence>
<accession>A0A7G5EFS3</accession>